<accession>A0A7X0LPA9</accession>
<name>A0A7X0LPA9_9ACTN</name>
<dbReference type="Gene3D" id="1.25.40.10">
    <property type="entry name" value="Tetratricopeptide repeat domain"/>
    <property type="match status" value="1"/>
</dbReference>
<dbReference type="Proteomes" id="UP000540423">
    <property type="component" value="Unassembled WGS sequence"/>
</dbReference>
<dbReference type="GO" id="GO:0005737">
    <property type="term" value="C:cytoplasm"/>
    <property type="evidence" value="ECO:0007669"/>
    <property type="project" value="TreeGrafter"/>
</dbReference>
<dbReference type="GO" id="GO:0004016">
    <property type="term" value="F:adenylate cyclase activity"/>
    <property type="evidence" value="ECO:0007669"/>
    <property type="project" value="TreeGrafter"/>
</dbReference>
<feature type="domain" description="Orc1-like AAA ATPase" evidence="3">
    <location>
        <begin position="15"/>
        <end position="185"/>
    </location>
</feature>
<keyword evidence="1" id="KW-0547">Nucleotide-binding</keyword>
<dbReference type="SUPFAM" id="SSF52540">
    <property type="entry name" value="P-loop containing nucleoside triphosphate hydrolases"/>
    <property type="match status" value="1"/>
</dbReference>
<dbReference type="PANTHER" id="PTHR16305:SF35">
    <property type="entry name" value="TRANSCRIPTIONAL ACTIVATOR DOMAIN"/>
    <property type="match status" value="1"/>
</dbReference>
<dbReference type="InterPro" id="IPR011990">
    <property type="entry name" value="TPR-like_helical_dom_sf"/>
</dbReference>
<proteinExistence type="predicted"/>
<dbReference type="AlphaFoldDB" id="A0A7X0LPA9"/>
<dbReference type="InterPro" id="IPR027417">
    <property type="entry name" value="P-loop_NTPase"/>
</dbReference>
<organism evidence="4 5">
    <name type="scientific">Streptomyces candidus</name>
    <dbReference type="NCBI Taxonomy" id="67283"/>
    <lineage>
        <taxon>Bacteria</taxon>
        <taxon>Bacillati</taxon>
        <taxon>Actinomycetota</taxon>
        <taxon>Actinomycetes</taxon>
        <taxon>Kitasatosporales</taxon>
        <taxon>Streptomycetaceae</taxon>
        <taxon>Streptomyces</taxon>
    </lineage>
</organism>
<dbReference type="GO" id="GO:0005524">
    <property type="term" value="F:ATP binding"/>
    <property type="evidence" value="ECO:0007669"/>
    <property type="project" value="UniProtKB-KW"/>
</dbReference>
<evidence type="ECO:0000256" key="2">
    <source>
        <dbReference type="ARBA" id="ARBA00022840"/>
    </source>
</evidence>
<protein>
    <submittedName>
        <fullName evidence="4">Tetratricopeptide (TPR) repeat protein</fullName>
    </submittedName>
</protein>
<evidence type="ECO:0000259" key="3">
    <source>
        <dbReference type="Pfam" id="PF13191"/>
    </source>
</evidence>
<evidence type="ECO:0000313" key="5">
    <source>
        <dbReference type="Proteomes" id="UP000540423"/>
    </source>
</evidence>
<dbReference type="Gene3D" id="3.40.50.300">
    <property type="entry name" value="P-loop containing nucleotide triphosphate hydrolases"/>
    <property type="match status" value="1"/>
</dbReference>
<evidence type="ECO:0000256" key="1">
    <source>
        <dbReference type="ARBA" id="ARBA00022741"/>
    </source>
</evidence>
<dbReference type="InterPro" id="IPR041664">
    <property type="entry name" value="AAA_16"/>
</dbReference>
<dbReference type="RefSeq" id="WP_185027556.1">
    <property type="nucleotide sequence ID" value="NZ_BNBN01000002.1"/>
</dbReference>
<dbReference type="PANTHER" id="PTHR16305">
    <property type="entry name" value="TESTICULAR SOLUBLE ADENYLYL CYCLASE"/>
    <property type="match status" value="1"/>
</dbReference>
<keyword evidence="2" id="KW-0067">ATP-binding</keyword>
<evidence type="ECO:0000313" key="4">
    <source>
        <dbReference type="EMBL" id="MBB6434731.1"/>
    </source>
</evidence>
<dbReference type="EMBL" id="JACHEM010000002">
    <property type="protein sequence ID" value="MBB6434731.1"/>
    <property type="molecule type" value="Genomic_DNA"/>
</dbReference>
<gene>
    <name evidence="4" type="ORF">HNQ79_001179</name>
</gene>
<keyword evidence="5" id="KW-1185">Reference proteome</keyword>
<dbReference type="Pfam" id="PF13191">
    <property type="entry name" value="AAA_16"/>
    <property type="match status" value="1"/>
</dbReference>
<dbReference type="SUPFAM" id="SSF48452">
    <property type="entry name" value="TPR-like"/>
    <property type="match status" value="1"/>
</dbReference>
<reference evidence="4 5" key="1">
    <citation type="submission" date="2020-08" db="EMBL/GenBank/DDBJ databases">
        <title>Genomic Encyclopedia of Type Strains, Phase IV (KMG-IV): sequencing the most valuable type-strain genomes for metagenomic binning, comparative biology and taxonomic classification.</title>
        <authorList>
            <person name="Goeker M."/>
        </authorList>
    </citation>
    <scope>NUCLEOTIDE SEQUENCE [LARGE SCALE GENOMIC DNA]</scope>
    <source>
        <strain evidence="4 5">DSM 40141</strain>
    </source>
</reference>
<sequence length="884" mass="93893">MSVSRPQEAVPGPSLLEREAELTAATNAVDGLRAQEPRGGVIVYRGVAGIGKTALLAEVQRLAGQRGCSVWSARGGETLTSVPFHVVRHLLQPALTTTGTADARDLLGERYASVGPALGIAPPNSEVKADPQGVRDGLDVLVGRLADAHRPLVLVVDDAQWSDLETLGWLAHYAERGSRLPVLIVAAYRTKEASGETAALLRRLDGAAGENAVALSELTPGATARLARAQLGEHADDPFCREVWAVTGGNLYETVELLARAREAGLDPVEESADSLRPLIMSARAPGLVERLMEMGTITAHFAFAAGILEADISLELAAKLANITAEDAADCADRLRGARILSGGDDEPLNFVHPTIAQAVYRAIPRGLRTGMHSVAARRLTQAGHGAAAASRHLLEVPPEGDEDLVAQMRAAAEEYFLVGAPGAARRCLERALDEPPLPTVLAAVQYELGKVIHLSDPAATVAHLKAALDRPGLDHEQQADAVFLLSQALTHNDQVSEAGRMVAAAANAAPAGPTRMRFTTMHFLWEGILAAEEDGPGRSRRLAEAADRVEGRDTTEQVLLMLRAFDATASGEDAQVAVSTGDRALVNGSLPAGLRWTDTTWGFEPLALLALGYTFADQLDRADALFTEAREAFTAAGWSGGHLAFANALTGYLQRRRGNLERAERDLRESLRLAAQVGKGLPMHWDAACMLIDTLLARGHVQQAREVAEDFGFGPPYPSTIVVPDAPSVRGRLLLALGRTKEAVAELEATGAALTRRGRYNPVMTPWAVDLARAVAPEDPARAAELAAFARRRAERFGTYTAIGEALRCQAALAEGPEAAELLRQAVRCLEASPCKYEHAAARVEWGVAARSRTELETGRSLARACGADGLVATADLALANL</sequence>
<comment type="caution">
    <text evidence="4">The sequence shown here is derived from an EMBL/GenBank/DDBJ whole genome shotgun (WGS) entry which is preliminary data.</text>
</comment>